<sequence length="65" mass="7422">MMDFKGKKVGDMVVMAKEWLGWPLEYLQQPKEGRKVDTCNSQRMEDDGSRMTVIVAGMLAVAEER</sequence>
<evidence type="ECO:0000313" key="2">
    <source>
        <dbReference type="Proteomes" id="UP000250321"/>
    </source>
</evidence>
<organism evidence="1 2">
    <name type="scientific">Prunus yedoensis var. nudiflora</name>
    <dbReference type="NCBI Taxonomy" id="2094558"/>
    <lineage>
        <taxon>Eukaryota</taxon>
        <taxon>Viridiplantae</taxon>
        <taxon>Streptophyta</taxon>
        <taxon>Embryophyta</taxon>
        <taxon>Tracheophyta</taxon>
        <taxon>Spermatophyta</taxon>
        <taxon>Magnoliopsida</taxon>
        <taxon>eudicotyledons</taxon>
        <taxon>Gunneridae</taxon>
        <taxon>Pentapetalae</taxon>
        <taxon>rosids</taxon>
        <taxon>fabids</taxon>
        <taxon>Rosales</taxon>
        <taxon>Rosaceae</taxon>
        <taxon>Amygdaloideae</taxon>
        <taxon>Amygdaleae</taxon>
        <taxon>Prunus</taxon>
    </lineage>
</organism>
<name>A0A314ZNF5_PRUYE</name>
<gene>
    <name evidence="1" type="ORF">Pyn_32464</name>
</gene>
<keyword evidence="2" id="KW-1185">Reference proteome</keyword>
<reference evidence="1 2" key="1">
    <citation type="submission" date="2018-02" db="EMBL/GenBank/DDBJ databases">
        <title>Draft genome of wild Prunus yedoensis var. nudiflora.</title>
        <authorList>
            <person name="Baek S."/>
            <person name="Kim J.-H."/>
            <person name="Choi K."/>
            <person name="Kim G.-B."/>
            <person name="Cho A."/>
            <person name="Jang H."/>
            <person name="Shin C.-H."/>
            <person name="Yu H.-J."/>
            <person name="Mun J.-H."/>
        </authorList>
    </citation>
    <scope>NUCLEOTIDE SEQUENCE [LARGE SCALE GENOMIC DNA]</scope>
    <source>
        <strain evidence="2">cv. Jeju island</strain>
        <tissue evidence="1">Leaf</tissue>
    </source>
</reference>
<evidence type="ECO:0000313" key="1">
    <source>
        <dbReference type="EMBL" id="PQQ20190.1"/>
    </source>
</evidence>
<dbReference type="AlphaFoldDB" id="A0A314ZNF5"/>
<comment type="caution">
    <text evidence="1">The sequence shown here is derived from an EMBL/GenBank/DDBJ whole genome shotgun (WGS) entry which is preliminary data.</text>
</comment>
<dbReference type="EMBL" id="PJQY01000041">
    <property type="protein sequence ID" value="PQQ20190.1"/>
    <property type="molecule type" value="Genomic_DNA"/>
</dbReference>
<proteinExistence type="predicted"/>
<protein>
    <submittedName>
        <fullName evidence="1">Uncharacterized protein</fullName>
    </submittedName>
</protein>
<accession>A0A314ZNF5</accession>
<dbReference type="Proteomes" id="UP000250321">
    <property type="component" value="Unassembled WGS sequence"/>
</dbReference>